<protein>
    <recommendedName>
        <fullName evidence="5">LOB domain-containing protein</fullName>
    </recommendedName>
</protein>
<dbReference type="PANTHER" id="PTHR31301:SF83">
    <property type="entry name" value="PROTEIN ASYMMETRIC LEAVES 2"/>
    <property type="match status" value="1"/>
</dbReference>
<dbReference type="Pfam" id="PF03195">
    <property type="entry name" value="LOB"/>
    <property type="match status" value="1"/>
</dbReference>
<dbReference type="PANTHER" id="PTHR31301">
    <property type="entry name" value="LOB DOMAIN-CONTAINING PROTEIN 4-RELATED"/>
    <property type="match status" value="1"/>
</dbReference>
<dbReference type="GO" id="GO:0001216">
    <property type="term" value="F:DNA-binding transcription activator activity"/>
    <property type="evidence" value="ECO:0000318"/>
    <property type="project" value="GO_Central"/>
</dbReference>
<dbReference type="InterPro" id="IPR004883">
    <property type="entry name" value="LOB"/>
</dbReference>
<dbReference type="OrthoDB" id="684652at2759"/>
<dbReference type="GO" id="GO:0006355">
    <property type="term" value="P:regulation of DNA-templated transcription"/>
    <property type="evidence" value="ECO:0000318"/>
    <property type="project" value="GO_Central"/>
</dbReference>
<comment type="subcellular location">
    <subcellularLocation>
        <location evidence="1">Nucleus</location>
    </subcellularLocation>
</comment>
<evidence type="ECO:0000256" key="1">
    <source>
        <dbReference type="ARBA" id="ARBA00004123"/>
    </source>
</evidence>
<dbReference type="Proteomes" id="UP000244005">
    <property type="component" value="Unassembled WGS sequence"/>
</dbReference>
<evidence type="ECO:0000313" key="6">
    <source>
        <dbReference type="EMBL" id="PTQ37020.1"/>
    </source>
</evidence>
<evidence type="ECO:0000256" key="3">
    <source>
        <dbReference type="ARBA" id="ARBA00022473"/>
    </source>
</evidence>
<name>A0A2R6WT46_MARPO</name>
<evidence type="ECO:0000256" key="4">
    <source>
        <dbReference type="ARBA" id="ARBA00023242"/>
    </source>
</evidence>
<evidence type="ECO:0000313" key="7">
    <source>
        <dbReference type="Proteomes" id="UP000244005"/>
    </source>
</evidence>
<keyword evidence="4" id="KW-0539">Nucleus</keyword>
<proteinExistence type="inferred from homology"/>
<keyword evidence="3" id="KW-0217">Developmental protein</keyword>
<reference evidence="7" key="1">
    <citation type="journal article" date="2017" name="Cell">
        <title>Insights into land plant evolution garnered from the Marchantia polymorpha genome.</title>
        <authorList>
            <person name="Bowman J.L."/>
            <person name="Kohchi T."/>
            <person name="Yamato K.T."/>
            <person name="Jenkins J."/>
            <person name="Shu S."/>
            <person name="Ishizaki K."/>
            <person name="Yamaoka S."/>
            <person name="Nishihama R."/>
            <person name="Nakamura Y."/>
            <person name="Berger F."/>
            <person name="Adam C."/>
            <person name="Aki S.S."/>
            <person name="Althoff F."/>
            <person name="Araki T."/>
            <person name="Arteaga-Vazquez M.A."/>
            <person name="Balasubrmanian S."/>
            <person name="Barry K."/>
            <person name="Bauer D."/>
            <person name="Boehm C.R."/>
            <person name="Briginshaw L."/>
            <person name="Caballero-Perez J."/>
            <person name="Catarino B."/>
            <person name="Chen F."/>
            <person name="Chiyoda S."/>
            <person name="Chovatia M."/>
            <person name="Davies K.M."/>
            <person name="Delmans M."/>
            <person name="Demura T."/>
            <person name="Dierschke T."/>
            <person name="Dolan L."/>
            <person name="Dorantes-Acosta A.E."/>
            <person name="Eklund D.M."/>
            <person name="Florent S.N."/>
            <person name="Flores-Sandoval E."/>
            <person name="Fujiyama A."/>
            <person name="Fukuzawa H."/>
            <person name="Galik B."/>
            <person name="Grimanelli D."/>
            <person name="Grimwood J."/>
            <person name="Grossniklaus U."/>
            <person name="Hamada T."/>
            <person name="Haseloff J."/>
            <person name="Hetherington A.J."/>
            <person name="Higo A."/>
            <person name="Hirakawa Y."/>
            <person name="Hundley H.N."/>
            <person name="Ikeda Y."/>
            <person name="Inoue K."/>
            <person name="Inoue S.I."/>
            <person name="Ishida S."/>
            <person name="Jia Q."/>
            <person name="Kakita M."/>
            <person name="Kanazawa T."/>
            <person name="Kawai Y."/>
            <person name="Kawashima T."/>
            <person name="Kennedy M."/>
            <person name="Kinose K."/>
            <person name="Kinoshita T."/>
            <person name="Kohara Y."/>
            <person name="Koide E."/>
            <person name="Komatsu K."/>
            <person name="Kopischke S."/>
            <person name="Kubo M."/>
            <person name="Kyozuka J."/>
            <person name="Lagercrantz U."/>
            <person name="Lin S.S."/>
            <person name="Lindquist E."/>
            <person name="Lipzen A.M."/>
            <person name="Lu C.W."/>
            <person name="De Luna E."/>
            <person name="Martienssen R.A."/>
            <person name="Minamino N."/>
            <person name="Mizutani M."/>
            <person name="Mizutani M."/>
            <person name="Mochizuki N."/>
            <person name="Monte I."/>
            <person name="Mosher R."/>
            <person name="Nagasaki H."/>
            <person name="Nakagami H."/>
            <person name="Naramoto S."/>
            <person name="Nishitani K."/>
            <person name="Ohtani M."/>
            <person name="Okamoto T."/>
            <person name="Okumura M."/>
            <person name="Phillips J."/>
            <person name="Pollak B."/>
            <person name="Reinders A."/>
            <person name="Rovekamp M."/>
            <person name="Sano R."/>
            <person name="Sawa S."/>
            <person name="Schmid M.W."/>
            <person name="Shirakawa M."/>
            <person name="Solano R."/>
            <person name="Spunde A."/>
            <person name="Suetsugu N."/>
            <person name="Sugano S."/>
            <person name="Sugiyama A."/>
            <person name="Sun R."/>
            <person name="Suzuki Y."/>
            <person name="Takenaka M."/>
            <person name="Takezawa D."/>
            <person name="Tomogane H."/>
            <person name="Tsuzuki M."/>
            <person name="Ueda T."/>
            <person name="Umeda M."/>
            <person name="Ward J.M."/>
            <person name="Watanabe Y."/>
            <person name="Yazaki K."/>
            <person name="Yokoyama R."/>
            <person name="Yoshitake Y."/>
            <person name="Yotsui I."/>
            <person name="Zachgo S."/>
            <person name="Schmutz J."/>
        </authorList>
    </citation>
    <scope>NUCLEOTIDE SEQUENCE [LARGE SCALE GENOMIC DNA]</scope>
    <source>
        <strain evidence="7">Tak-1</strain>
    </source>
</reference>
<dbReference type="PROSITE" id="PS50891">
    <property type="entry name" value="LOB"/>
    <property type="match status" value="1"/>
</dbReference>
<dbReference type="GO" id="GO:0005634">
    <property type="term" value="C:nucleus"/>
    <property type="evidence" value="ECO:0000318"/>
    <property type="project" value="GO_Central"/>
</dbReference>
<sequence length="139" mass="16087">MEPRKQTRSGGCACGACKCLYGKRKWECKVDCIFAPYFPAEDTLKFSNLLKVFGYRNVRKMLQNLPESSREDAVTSLCFEAEARIKDPVYGCSGELYRTQKSMSELMQRLEMIGILQDIFGRRRIASERMRVRVLRHTS</sequence>
<evidence type="ECO:0000259" key="5">
    <source>
        <dbReference type="PROSITE" id="PS50891"/>
    </source>
</evidence>
<evidence type="ECO:0000256" key="2">
    <source>
        <dbReference type="ARBA" id="ARBA00005474"/>
    </source>
</evidence>
<dbReference type="AlphaFoldDB" id="A0A2R6WT46"/>
<feature type="domain" description="LOB" evidence="5">
    <location>
        <begin position="15"/>
        <end position="117"/>
    </location>
</feature>
<keyword evidence="7" id="KW-1185">Reference proteome</keyword>
<organism evidence="6 7">
    <name type="scientific">Marchantia polymorpha</name>
    <name type="common">Common liverwort</name>
    <name type="synonym">Marchantia aquatica</name>
    <dbReference type="NCBI Taxonomy" id="3197"/>
    <lineage>
        <taxon>Eukaryota</taxon>
        <taxon>Viridiplantae</taxon>
        <taxon>Streptophyta</taxon>
        <taxon>Embryophyta</taxon>
        <taxon>Marchantiophyta</taxon>
        <taxon>Marchantiopsida</taxon>
        <taxon>Marchantiidae</taxon>
        <taxon>Marchantiales</taxon>
        <taxon>Marchantiaceae</taxon>
        <taxon>Marchantia</taxon>
    </lineage>
</organism>
<accession>A0A2R6WT46</accession>
<gene>
    <name evidence="6" type="ORF">MARPO_0060s0092</name>
</gene>
<dbReference type="EMBL" id="KZ772732">
    <property type="protein sequence ID" value="PTQ37020.1"/>
    <property type="molecule type" value="Genomic_DNA"/>
</dbReference>
<comment type="similarity">
    <text evidence="2">Belongs to the LOB domain-containing protein family.</text>
</comment>